<evidence type="ECO:0000256" key="21">
    <source>
        <dbReference type="SAM" id="MobiDB-lite"/>
    </source>
</evidence>
<dbReference type="SMART" id="SM00482">
    <property type="entry name" value="POLAc"/>
    <property type="match status" value="1"/>
</dbReference>
<evidence type="ECO:0000256" key="13">
    <source>
        <dbReference type="ARBA" id="ARBA00022932"/>
    </source>
</evidence>
<dbReference type="GO" id="GO:0032259">
    <property type="term" value="P:methylation"/>
    <property type="evidence" value="ECO:0007669"/>
    <property type="project" value="UniProtKB-KW"/>
</dbReference>
<comment type="subcellular location">
    <subcellularLocation>
        <location evidence="2">Mitochondrion</location>
    </subcellularLocation>
</comment>
<dbReference type="Gene3D" id="3.40.50.12710">
    <property type="match status" value="1"/>
</dbReference>
<dbReference type="InterPro" id="IPR012337">
    <property type="entry name" value="RNaseH-like_sf"/>
</dbReference>
<dbReference type="RefSeq" id="XP_024714507.1">
    <property type="nucleotide sequence ID" value="XM_024857371.1"/>
</dbReference>
<keyword evidence="13" id="KW-0239">DNA-directed DNA polymerase</keyword>
<evidence type="ECO:0000256" key="7">
    <source>
        <dbReference type="ARBA" id="ARBA00012417"/>
    </source>
</evidence>
<comment type="catalytic activity">
    <reaction evidence="17">
        <text>L-arginyl-[protein] + 2 S-adenosyl-L-methionine = N(omega),N(omega)'-dimethyl-L-arginyl-[protein] + 2 S-adenosyl-L-homocysteine + 2 H(+)</text>
        <dbReference type="Rhea" id="RHEA:48108"/>
        <dbReference type="Rhea" id="RHEA-COMP:10532"/>
        <dbReference type="Rhea" id="RHEA-COMP:11992"/>
        <dbReference type="ChEBI" id="CHEBI:15378"/>
        <dbReference type="ChEBI" id="CHEBI:29965"/>
        <dbReference type="ChEBI" id="CHEBI:57856"/>
        <dbReference type="ChEBI" id="CHEBI:59789"/>
        <dbReference type="ChEBI" id="CHEBI:88221"/>
        <dbReference type="EC" id="2.1.1.320"/>
    </reaction>
</comment>
<comment type="cofactor">
    <cofactor evidence="1">
        <name>Mg(2+)</name>
        <dbReference type="ChEBI" id="CHEBI:18420"/>
    </cofactor>
</comment>
<dbReference type="PRINTS" id="PR00867">
    <property type="entry name" value="DNAPOLG"/>
</dbReference>
<evidence type="ECO:0000256" key="19">
    <source>
        <dbReference type="ARBA" id="ARBA00057053"/>
    </source>
</evidence>
<sequence>MISKRALLLSTQWSRHIHHSAILRQPNKDKELPRVNQLGIQYLSNDIHKKVFPKNPPNAYQTDKNPELLKLTKEHLQHNHLLGKKTNISEPITIPNLPDLVGKNTLDEHFTRIGYDAAQPYLDMAQRFFKSDLKLPKQPNKWEFQSGWFRYAPGKKPEKVDYPLENELVFDVEVMYKASPYAVLCTAVSPEAWYGWVSPILTGESKNWNQLIPFNTQIDEKLLIGYNVSYDRARILEEYNIKESKAFFLDGMALHIALSGICSQQRPAWVKHKKHKVALEETGTEDADLGAADTESDFSLTDLARELTEDPWLNKGATNSLANVAEFHCDIKLAKDIRDTFATEDKSEVVDNFQELMNYCALDVTATYQVTKKLFPQFRERNPHPVSFAALKSLGKLFLPTTRKWDQYLESAEAVYQQNRDEVGTILQDRANELIRYITEKNEALKPDIENDPWLKQLNWTIKEQRLRKDGTPTAKQAYLTGYPEWYRELFKTSSDNGDKGREMNITVRTRITPLLLRLRWEGYPLIWTDSNGWCFKVPFEDEIVDAMLAKNYTKARLTNEEFEAMLPELRDNGVYELFKVPHPEGARRRCTIIMSKSYLRYFDSGVLTSEYDYATKILSLNATASYWTGNRARISEQFVVYSDTQGKENSFFKTKKDRTAHSDMGMIIPKLCTMGTITRRATENTWLTASNSKATRIGSELKAMIEAPTGYAFVGADVDSEELWIASLIGDSMFRIHGGTSLGWMTLEGDKSEKTDLHSKTAEIMGILRNDAKIFNYGRIYGAGVKFATRLLKQCNASLSDDEAQKLAVALYEQTKGQSCNSKIFGRRVYHGGTESVMFNALEAIAYQDRPQTPVLGASITDALTQKYLNKNNYLTSRINWTIQSSGVDYLHLLVISMEYLLKRYKVDARLMITVHDEVRYMAKEEDALKCALLLQISNLWTRAMFCEQLRILELPQSCAFFSEVDIDHVLRKEVLLDCVTPSHPDPIPAGKSYDMTSLMKAIDAKDILKAKSSASKTASSVAFSPRLPVISSLQADCSEKMQIERLRLQNSTDKDDWKLNVMLYSQAEKEERRAIAKPARKAPATKNVRKRKAEEEPDLVKDGNASLLEEVKSTADVPKTKPRAATKTETQAEIAMKTMSVDPILKKDEIKVDYTIQSNLLTCRFAGVSDRVIRVAVSSAIDNIKTIIECMEEFDGKEKVVFQKEDSDPLLLILDDMKLPGLVSRTSRRLLFQNFRKVPFKEEDSGKHHEYSIRPDTFAFKVLNDPSKRDSIGAHPLQKGQGSESSFNVLEYIYKNATNYPFKDHSPQDVFNKYPETNAAKMARLKTRPRKTKMLVSDFIDDSLYNPHYGYFSQEVEIFHKDKPFDYNEIEDVDEFMDAWKKAYTKYDELNPEVNKVKAERAPTEDKEAKPKSSSKALISPQDMPRASPTSKFAKAAQTVHRQDLVASGGFPETKKSHQLWHTPTELFSPYYGEALARFIVVNYKLNGYYPYDDLIIYEMGGGNGTLMCNILNFIKQNEPDIYRRTQYKIIEISDQLALKQYSQALGQKLVSQGLDQNKVQIINKSIFKWDKVIHDPCFFIALEVFDNFAHDVIRYDITTGEPYQGHVLVDESGDFYEFFTPELTRYADAYLSLRENGSFPILPQTKNMMGKMLLLKSMAPFVNTDNIHPLFHSTFKASVKDKLLPFKDHLTPGEFIPTRLLQFFQILKHRFPNHTLISSDFNYLPNTMPGYYNAPVVQTVIKDRMVDVSTYMCHQGYFDIMFPTDFALASDMYKQVTGKLARVELHKEFLQQWSDVEATTTKKGENPMLDFYKNVSFMVS</sequence>
<dbReference type="GO" id="GO:0008408">
    <property type="term" value="F:3'-5' exonuclease activity"/>
    <property type="evidence" value="ECO:0007669"/>
    <property type="project" value="TreeGrafter"/>
</dbReference>
<feature type="compositionally biased region" description="Basic and acidic residues" evidence="21">
    <location>
        <begin position="1397"/>
        <end position="1413"/>
    </location>
</feature>
<comment type="caution">
    <text evidence="23">The sequence shown here is derived from an EMBL/GenBank/DDBJ whole genome shotgun (WGS) entry which is preliminary data.</text>
</comment>
<keyword evidence="24" id="KW-1185">Reference proteome</keyword>
<name>A0A2P7YTT1_9ASCO</name>
<evidence type="ECO:0000256" key="14">
    <source>
        <dbReference type="ARBA" id="ARBA00023125"/>
    </source>
</evidence>
<dbReference type="InterPro" id="IPR002297">
    <property type="entry name" value="DNA-dir_DNA_pol_A_mt"/>
</dbReference>
<dbReference type="InterPro" id="IPR038375">
    <property type="entry name" value="NDUFAF7_sf"/>
</dbReference>
<dbReference type="InterPro" id="IPR019760">
    <property type="entry name" value="DNA-dir_DNA_pol_A_CS"/>
</dbReference>
<comment type="similarity">
    <text evidence="5">Belongs to the DNA polymerase type-A family.</text>
</comment>
<protein>
    <recommendedName>
        <fullName evidence="20">DNA polymerase gamma</fullName>
        <ecNumber evidence="6">2.1.1.320</ecNumber>
        <ecNumber evidence="7">2.7.7.7</ecNumber>
    </recommendedName>
    <alternativeName>
        <fullName evidence="16">Mitochondrial DNA polymerase catalytic subunit</fullName>
    </alternativeName>
</protein>
<feature type="region of interest" description="Disordered" evidence="21">
    <location>
        <begin position="1076"/>
        <end position="1100"/>
    </location>
</feature>
<evidence type="ECO:0000256" key="20">
    <source>
        <dbReference type="ARBA" id="ARBA00069489"/>
    </source>
</evidence>
<dbReference type="InterPro" id="IPR029063">
    <property type="entry name" value="SAM-dependent_MTases_sf"/>
</dbReference>
<keyword evidence="14" id="KW-0238">DNA-binding</keyword>
<dbReference type="EC" id="2.1.1.320" evidence="6"/>
<evidence type="ECO:0000256" key="11">
    <source>
        <dbReference type="ARBA" id="ARBA00022705"/>
    </source>
</evidence>
<evidence type="ECO:0000256" key="18">
    <source>
        <dbReference type="ARBA" id="ARBA00049244"/>
    </source>
</evidence>
<keyword evidence="10" id="KW-0548">Nucleotidyltransferase</keyword>
<organism evidence="23 24">
    <name type="scientific">Candidozyma pseudohaemuli</name>
    <dbReference type="NCBI Taxonomy" id="418784"/>
    <lineage>
        <taxon>Eukaryota</taxon>
        <taxon>Fungi</taxon>
        <taxon>Dikarya</taxon>
        <taxon>Ascomycota</taxon>
        <taxon>Saccharomycotina</taxon>
        <taxon>Pichiomycetes</taxon>
        <taxon>Metschnikowiaceae</taxon>
        <taxon>Candidozyma</taxon>
    </lineage>
</organism>
<evidence type="ECO:0000256" key="1">
    <source>
        <dbReference type="ARBA" id="ARBA00001946"/>
    </source>
</evidence>
<dbReference type="InterPro" id="IPR015419">
    <property type="entry name" value="CTAG/Pcc1"/>
</dbReference>
<dbReference type="InterPro" id="IPR003788">
    <property type="entry name" value="NDUFAF7"/>
</dbReference>
<evidence type="ECO:0000256" key="6">
    <source>
        <dbReference type="ARBA" id="ARBA00011935"/>
    </source>
</evidence>
<dbReference type="EMBL" id="PYFQ01000003">
    <property type="protein sequence ID" value="PSK39370.1"/>
    <property type="molecule type" value="Genomic_DNA"/>
</dbReference>
<dbReference type="Pfam" id="PF02636">
    <property type="entry name" value="Methyltransf_28"/>
    <property type="match status" value="1"/>
</dbReference>
<reference evidence="23 24" key="1">
    <citation type="submission" date="2018-03" db="EMBL/GenBank/DDBJ databases">
        <title>Candida pseudohaemulonii genome assembly and annotation.</title>
        <authorList>
            <person name="Munoz J.F."/>
            <person name="Gade L.G."/>
            <person name="Chow N.A."/>
            <person name="Litvintseva A.P."/>
            <person name="Loparev V.N."/>
            <person name="Cuomo C.A."/>
        </authorList>
    </citation>
    <scope>NUCLEOTIDE SEQUENCE [LARGE SCALE GENOMIC DNA]</scope>
    <source>
        <strain evidence="23 24">B12108</strain>
    </source>
</reference>
<dbReference type="Gene3D" id="3.30.310.50">
    <property type="entry name" value="Alpha-D-phosphohexomutase, C-terminal domain"/>
    <property type="match status" value="1"/>
</dbReference>
<dbReference type="InterPro" id="IPR043502">
    <property type="entry name" value="DNA/RNA_pol_sf"/>
</dbReference>
<evidence type="ECO:0000256" key="4">
    <source>
        <dbReference type="ARBA" id="ARBA00007073"/>
    </source>
</evidence>
<evidence type="ECO:0000256" key="9">
    <source>
        <dbReference type="ARBA" id="ARBA00022679"/>
    </source>
</evidence>
<keyword evidence="8" id="KW-0489">Methyltransferase</keyword>
<dbReference type="STRING" id="418784.A0A2P7YTT1"/>
<evidence type="ECO:0000256" key="10">
    <source>
        <dbReference type="ARBA" id="ARBA00022695"/>
    </source>
</evidence>
<dbReference type="Gene3D" id="3.30.420.390">
    <property type="match status" value="2"/>
</dbReference>
<evidence type="ECO:0000313" key="23">
    <source>
        <dbReference type="EMBL" id="PSK39370.1"/>
    </source>
</evidence>
<dbReference type="OrthoDB" id="5588663at2759"/>
<dbReference type="Proteomes" id="UP000241107">
    <property type="component" value="Unassembled WGS sequence"/>
</dbReference>
<dbReference type="FunFam" id="1.10.150.20:FF:000035">
    <property type="entry name" value="DNA polymerase gamma, mitochondrial"/>
    <property type="match status" value="1"/>
</dbReference>
<dbReference type="EC" id="2.7.7.7" evidence="7"/>
<gene>
    <name evidence="23" type="ORF">C7M61_001981</name>
</gene>
<keyword evidence="15" id="KW-0496">Mitochondrion</keyword>
<evidence type="ECO:0000256" key="5">
    <source>
        <dbReference type="ARBA" id="ARBA00007705"/>
    </source>
</evidence>
<evidence type="ECO:0000256" key="8">
    <source>
        <dbReference type="ARBA" id="ARBA00022603"/>
    </source>
</evidence>
<keyword evidence="11" id="KW-0235">DNA replication</keyword>
<dbReference type="GO" id="GO:0003887">
    <property type="term" value="F:DNA-directed DNA polymerase activity"/>
    <property type="evidence" value="ECO:0007669"/>
    <property type="project" value="UniProtKB-KW"/>
</dbReference>
<feature type="domain" description="DNA-directed DNA polymerase family A palm" evidence="22">
    <location>
        <begin position="699"/>
        <end position="928"/>
    </location>
</feature>
<feature type="region of interest" description="Disordered" evidence="21">
    <location>
        <begin position="1397"/>
        <end position="1430"/>
    </location>
</feature>
<dbReference type="Gene3D" id="3.30.70.370">
    <property type="match status" value="1"/>
</dbReference>
<evidence type="ECO:0000256" key="2">
    <source>
        <dbReference type="ARBA" id="ARBA00004173"/>
    </source>
</evidence>
<comment type="function">
    <text evidence="19">Involved in the replication of mitochondrial DNA.</text>
</comment>
<dbReference type="SUPFAM" id="SSF56672">
    <property type="entry name" value="DNA/RNA polymerases"/>
    <property type="match status" value="1"/>
</dbReference>
<dbReference type="GO" id="GO:0035243">
    <property type="term" value="F:protein-arginine omega-N symmetric methyltransferase activity"/>
    <property type="evidence" value="ECO:0007669"/>
    <property type="project" value="UniProtKB-EC"/>
</dbReference>
<evidence type="ECO:0000259" key="22">
    <source>
        <dbReference type="SMART" id="SM00482"/>
    </source>
</evidence>
<accession>A0A2P7YTT1</accession>
<keyword evidence="9" id="KW-0808">Transferase</keyword>
<evidence type="ECO:0000256" key="3">
    <source>
        <dbReference type="ARBA" id="ARBA00005891"/>
    </source>
</evidence>
<evidence type="ECO:0000313" key="24">
    <source>
        <dbReference type="Proteomes" id="UP000241107"/>
    </source>
</evidence>
<evidence type="ECO:0000256" key="15">
    <source>
        <dbReference type="ARBA" id="ARBA00023128"/>
    </source>
</evidence>
<dbReference type="VEuPathDB" id="FungiDB:C7M61_001981"/>
<dbReference type="SUPFAM" id="SSF53098">
    <property type="entry name" value="Ribonuclease H-like"/>
    <property type="match status" value="1"/>
</dbReference>
<dbReference type="Pfam" id="PF09341">
    <property type="entry name" value="Pcc1"/>
    <property type="match status" value="1"/>
</dbReference>
<evidence type="ECO:0000256" key="12">
    <source>
        <dbReference type="ARBA" id="ARBA00022842"/>
    </source>
</evidence>
<keyword evidence="12" id="KW-0460">Magnesium</keyword>
<comment type="similarity">
    <text evidence="3">Belongs to the NDUFAF7 family.</text>
</comment>
<dbReference type="PANTHER" id="PTHR10267">
    <property type="entry name" value="DNA POLYMERASE SUBUNIT GAMMA-1"/>
    <property type="match status" value="1"/>
</dbReference>
<dbReference type="GeneID" id="36565371"/>
<dbReference type="GO" id="GO:0006264">
    <property type="term" value="P:mitochondrial DNA replication"/>
    <property type="evidence" value="ECO:0007669"/>
    <property type="project" value="TreeGrafter"/>
</dbReference>
<evidence type="ECO:0000256" key="17">
    <source>
        <dbReference type="ARBA" id="ARBA00048612"/>
    </source>
</evidence>
<dbReference type="InterPro" id="IPR001098">
    <property type="entry name" value="DNA-dir_DNA_pol_A_palm_dom"/>
</dbReference>
<dbReference type="PROSITE" id="PS00447">
    <property type="entry name" value="DNA_POLYMERASE_A"/>
    <property type="match status" value="1"/>
</dbReference>
<proteinExistence type="inferred from homology"/>
<dbReference type="GO" id="GO:0003677">
    <property type="term" value="F:DNA binding"/>
    <property type="evidence" value="ECO:0007669"/>
    <property type="project" value="UniProtKB-KW"/>
</dbReference>
<dbReference type="Pfam" id="PF00476">
    <property type="entry name" value="DNA_pol_A"/>
    <property type="match status" value="1"/>
</dbReference>
<dbReference type="Pfam" id="PF18136">
    <property type="entry name" value="DNApol_Exo"/>
    <property type="match status" value="1"/>
</dbReference>
<dbReference type="GO" id="GO:0005760">
    <property type="term" value="C:gamma DNA polymerase complex"/>
    <property type="evidence" value="ECO:0007669"/>
    <property type="project" value="InterPro"/>
</dbReference>
<dbReference type="SUPFAM" id="SSF53335">
    <property type="entry name" value="S-adenosyl-L-methionine-dependent methyltransferases"/>
    <property type="match status" value="1"/>
</dbReference>
<dbReference type="Gene3D" id="1.10.150.20">
    <property type="entry name" value="5' to 3' exonuclease, C-terminal subdomain"/>
    <property type="match status" value="1"/>
</dbReference>
<evidence type="ECO:0000256" key="16">
    <source>
        <dbReference type="ARBA" id="ARBA00031966"/>
    </source>
</evidence>
<dbReference type="PANTHER" id="PTHR10267:SF0">
    <property type="entry name" value="DNA POLYMERASE SUBUNIT GAMMA-1"/>
    <property type="match status" value="1"/>
</dbReference>
<comment type="catalytic activity">
    <reaction evidence="18">
        <text>DNA(n) + a 2'-deoxyribonucleoside 5'-triphosphate = DNA(n+1) + diphosphate</text>
        <dbReference type="Rhea" id="RHEA:22508"/>
        <dbReference type="Rhea" id="RHEA-COMP:17339"/>
        <dbReference type="Rhea" id="RHEA-COMP:17340"/>
        <dbReference type="ChEBI" id="CHEBI:33019"/>
        <dbReference type="ChEBI" id="CHEBI:61560"/>
        <dbReference type="ChEBI" id="CHEBI:173112"/>
        <dbReference type="EC" id="2.7.7.7"/>
    </reaction>
</comment>
<comment type="similarity">
    <text evidence="4">Belongs to the CTAG/PCC1 family.</text>
</comment>
<dbReference type="InterPro" id="IPR041336">
    <property type="entry name" value="DNApol_Exo"/>
</dbReference>